<dbReference type="GO" id="GO:0047661">
    <property type="term" value="F:amino-acid racemase activity"/>
    <property type="evidence" value="ECO:0007669"/>
    <property type="project" value="InterPro"/>
</dbReference>
<keyword evidence="4" id="KW-1185">Reference proteome</keyword>
<dbReference type="RefSeq" id="WP_281836089.1">
    <property type="nucleotide sequence ID" value="NZ_BSDY01000010.1"/>
</dbReference>
<dbReference type="EMBL" id="BSDY01000010">
    <property type="protein sequence ID" value="GLI56750.1"/>
    <property type="molecule type" value="Genomic_DNA"/>
</dbReference>
<comment type="similarity">
    <text evidence="1">Belongs to the aspartate/glutamate racemases family.</text>
</comment>
<name>A0A9W6LPA6_9FUSO</name>
<dbReference type="NCBIfam" id="TIGR00035">
    <property type="entry name" value="asp_race"/>
    <property type="match status" value="1"/>
</dbReference>
<proteinExistence type="inferred from homology"/>
<evidence type="ECO:0000313" key="3">
    <source>
        <dbReference type="EMBL" id="GLI56750.1"/>
    </source>
</evidence>
<dbReference type="Gene3D" id="3.40.50.1860">
    <property type="match status" value="2"/>
</dbReference>
<dbReference type="SUPFAM" id="SSF53681">
    <property type="entry name" value="Aspartate/glutamate racemase"/>
    <property type="match status" value="2"/>
</dbReference>
<organism evidence="3 4">
    <name type="scientific">Propionigenium maris DSM 9537</name>
    <dbReference type="NCBI Taxonomy" id="1123000"/>
    <lineage>
        <taxon>Bacteria</taxon>
        <taxon>Fusobacteriati</taxon>
        <taxon>Fusobacteriota</taxon>
        <taxon>Fusobacteriia</taxon>
        <taxon>Fusobacteriales</taxon>
        <taxon>Fusobacteriaceae</taxon>
        <taxon>Propionigenium</taxon>
    </lineage>
</organism>
<dbReference type="InterPro" id="IPR033134">
    <property type="entry name" value="Asp/Glu_racemase_AS_2"/>
</dbReference>
<evidence type="ECO:0000256" key="1">
    <source>
        <dbReference type="ARBA" id="ARBA00007847"/>
    </source>
</evidence>
<dbReference type="InterPro" id="IPR004380">
    <property type="entry name" value="Asp_race"/>
</dbReference>
<accession>A0A9W6LPA6</accession>
<dbReference type="PROSITE" id="PS00924">
    <property type="entry name" value="ASP_GLU_RACEMASE_2"/>
    <property type="match status" value="1"/>
</dbReference>
<dbReference type="InterPro" id="IPR015942">
    <property type="entry name" value="Asp/Glu/hydantoin_racemase"/>
</dbReference>
<dbReference type="Proteomes" id="UP001144471">
    <property type="component" value="Unassembled WGS sequence"/>
</dbReference>
<gene>
    <name evidence="3" type="primary">ygeA</name>
    <name evidence="3" type="ORF">PM10SUCC1_22640</name>
</gene>
<comment type="caution">
    <text evidence="3">The sequence shown here is derived from an EMBL/GenBank/DDBJ whole genome shotgun (WGS) entry which is preliminary data.</text>
</comment>
<sequence length="233" mass="26088">MKTIGLIGGMSWESTQEYYRFLNEGVKEELGGLNSAKILLYSFNFQDIEKLPHRGRWEALTHEMVEAARKLEQGGADLIAICTNTMHKMAPEIEEALDIPLLHIADAAGREIERRGLKRVALLGTNFTMTEDFYRGRLLEKFGIEVVVPEEGDRKLVHNIIYDELCRGIIREESRRAYMEIIEGLKGRGAEGVILGCTEIPLLIGDGDVSIPVFDTTKIHSAALVAEATRSED</sequence>
<dbReference type="PANTHER" id="PTHR21198:SF7">
    <property type="entry name" value="ASPARTATE-GLUTAMATE RACEMASE FAMILY"/>
    <property type="match status" value="1"/>
</dbReference>
<dbReference type="Pfam" id="PF01177">
    <property type="entry name" value="Asp_Glu_race"/>
    <property type="match status" value="1"/>
</dbReference>
<protein>
    <submittedName>
        <fullName evidence="3">Aspartate racemase</fullName>
    </submittedName>
</protein>
<dbReference type="PANTHER" id="PTHR21198">
    <property type="entry name" value="GLUTAMATE RACEMASE"/>
    <property type="match status" value="1"/>
</dbReference>
<dbReference type="AlphaFoldDB" id="A0A9W6LPA6"/>
<dbReference type="InterPro" id="IPR001920">
    <property type="entry name" value="Asp/Glu_race"/>
</dbReference>
<evidence type="ECO:0000313" key="4">
    <source>
        <dbReference type="Proteomes" id="UP001144471"/>
    </source>
</evidence>
<evidence type="ECO:0000256" key="2">
    <source>
        <dbReference type="ARBA" id="ARBA00023235"/>
    </source>
</evidence>
<keyword evidence="2" id="KW-0413">Isomerase</keyword>
<reference evidence="3" key="1">
    <citation type="submission" date="2022-12" db="EMBL/GenBank/DDBJ databases">
        <title>Reference genome sequencing for broad-spectrum identification of bacterial and archaeal isolates by mass spectrometry.</title>
        <authorList>
            <person name="Sekiguchi Y."/>
            <person name="Tourlousse D.M."/>
        </authorList>
    </citation>
    <scope>NUCLEOTIDE SEQUENCE</scope>
    <source>
        <strain evidence="3">10succ1</strain>
    </source>
</reference>